<sequence length="98" mass="10803">MAKGTIELAVLRLRAAPTWGRWLGVGEMAFILLLSALAKTGPALLAASTGTVTVRPRLVSHLAAMISLFLLRPSSRMIHSFFRFRVLVAEMGRLERTR</sequence>
<dbReference type="InterPro" id="IPR036197">
    <property type="entry name" value="NarG-like_sf"/>
</dbReference>
<dbReference type="EMBL" id="CP040765">
    <property type="protein sequence ID" value="QDA36949.1"/>
    <property type="molecule type" value="Genomic_DNA"/>
</dbReference>
<keyword evidence="2" id="KW-0614">Plasmid</keyword>
<dbReference type="SUPFAM" id="SSF103501">
    <property type="entry name" value="Respiratory nitrate reductase 1 gamma chain"/>
    <property type="match status" value="1"/>
</dbReference>
<evidence type="ECO:0000313" key="2">
    <source>
        <dbReference type="EMBL" id="QDA36949.1"/>
    </source>
</evidence>
<dbReference type="Proteomes" id="UP000296374">
    <property type="component" value="Plasmid unnamed1"/>
</dbReference>
<gene>
    <name evidence="2" type="ORF">E4191_23190</name>
</gene>
<organism evidence="2 3">
    <name type="scientific">Paracoccus liaowanqingii</name>
    <dbReference type="NCBI Taxonomy" id="2560053"/>
    <lineage>
        <taxon>Bacteria</taxon>
        <taxon>Pseudomonadati</taxon>
        <taxon>Pseudomonadota</taxon>
        <taxon>Alphaproteobacteria</taxon>
        <taxon>Rhodobacterales</taxon>
        <taxon>Paracoccaceae</taxon>
        <taxon>Paracoccus</taxon>
    </lineage>
</organism>
<keyword evidence="1" id="KW-0472">Membrane</keyword>
<evidence type="ECO:0000313" key="3">
    <source>
        <dbReference type="Proteomes" id="UP000296374"/>
    </source>
</evidence>
<feature type="transmembrane region" description="Helical" evidence="1">
    <location>
        <begin position="21"/>
        <end position="38"/>
    </location>
</feature>
<accession>A0A4Y5SUC0</accession>
<geneLocation type="plasmid" evidence="2 3">
    <name>unnamed1</name>
</geneLocation>
<feature type="transmembrane region" description="Helical" evidence="1">
    <location>
        <begin position="58"/>
        <end position="75"/>
    </location>
</feature>
<keyword evidence="1" id="KW-0812">Transmembrane</keyword>
<proteinExistence type="predicted"/>
<dbReference type="KEGG" id="plia:E4191_23190"/>
<keyword evidence="1" id="KW-1133">Transmembrane helix</keyword>
<evidence type="ECO:0000256" key="1">
    <source>
        <dbReference type="SAM" id="Phobius"/>
    </source>
</evidence>
<name>A0A4Y5SUC0_9RHOB</name>
<dbReference type="RefSeq" id="WP_139616628.1">
    <property type="nucleotide sequence ID" value="NZ_CP040765.1"/>
</dbReference>
<protein>
    <submittedName>
        <fullName evidence="2">Uncharacterized protein</fullName>
    </submittedName>
</protein>
<reference evidence="3" key="1">
    <citation type="submission" date="2019-05" db="EMBL/GenBank/DDBJ databases">
        <title>Tamlana fucoidanivorans sp. nov., isolated from the surface of algae collected from Fujian province in China.</title>
        <authorList>
            <person name="Li J."/>
        </authorList>
    </citation>
    <scope>NUCLEOTIDE SEQUENCE [LARGE SCALE GENOMIC DNA]</scope>
    <source>
        <strain evidence="3">2251</strain>
        <plasmid evidence="3">unnamed1</plasmid>
    </source>
</reference>
<dbReference type="AlphaFoldDB" id="A0A4Y5SUC0"/>